<keyword evidence="2" id="KW-1185">Reference proteome</keyword>
<protein>
    <submittedName>
        <fullName evidence="1">Uncharacterized protein</fullName>
    </submittedName>
</protein>
<dbReference type="Proteomes" id="UP001630127">
    <property type="component" value="Unassembled WGS sequence"/>
</dbReference>
<reference evidence="1 2" key="1">
    <citation type="submission" date="2024-11" db="EMBL/GenBank/DDBJ databases">
        <title>A near-complete genome assembly of Cinchona calisaya.</title>
        <authorList>
            <person name="Lian D.C."/>
            <person name="Zhao X.W."/>
            <person name="Wei L."/>
        </authorList>
    </citation>
    <scope>NUCLEOTIDE SEQUENCE [LARGE SCALE GENOMIC DNA]</scope>
    <source>
        <tissue evidence="1">Nenye</tissue>
    </source>
</reference>
<dbReference type="EMBL" id="JBJUIK010000001">
    <property type="protein sequence ID" value="KAL3539068.1"/>
    <property type="molecule type" value="Genomic_DNA"/>
</dbReference>
<organism evidence="1 2">
    <name type="scientific">Cinchona calisaya</name>
    <dbReference type="NCBI Taxonomy" id="153742"/>
    <lineage>
        <taxon>Eukaryota</taxon>
        <taxon>Viridiplantae</taxon>
        <taxon>Streptophyta</taxon>
        <taxon>Embryophyta</taxon>
        <taxon>Tracheophyta</taxon>
        <taxon>Spermatophyta</taxon>
        <taxon>Magnoliopsida</taxon>
        <taxon>eudicotyledons</taxon>
        <taxon>Gunneridae</taxon>
        <taxon>Pentapetalae</taxon>
        <taxon>asterids</taxon>
        <taxon>lamiids</taxon>
        <taxon>Gentianales</taxon>
        <taxon>Rubiaceae</taxon>
        <taxon>Cinchonoideae</taxon>
        <taxon>Cinchoneae</taxon>
        <taxon>Cinchona</taxon>
    </lineage>
</organism>
<gene>
    <name evidence="1" type="ORF">ACH5RR_002434</name>
</gene>
<accession>A0ABD3B6W3</accession>
<comment type="caution">
    <text evidence="1">The sequence shown here is derived from an EMBL/GenBank/DDBJ whole genome shotgun (WGS) entry which is preliminary data.</text>
</comment>
<name>A0ABD3B6W3_9GENT</name>
<proteinExistence type="predicted"/>
<sequence>MLGDGLGKINFRQQLFNCVQATWPLKISFGSIEVFTTIGILSVGSDVTAYITAHVYVVAIQVTAYITAHVYVVATMASLITSRGVP</sequence>
<evidence type="ECO:0000313" key="2">
    <source>
        <dbReference type="Proteomes" id="UP001630127"/>
    </source>
</evidence>
<evidence type="ECO:0000313" key="1">
    <source>
        <dbReference type="EMBL" id="KAL3539068.1"/>
    </source>
</evidence>
<dbReference type="AlphaFoldDB" id="A0ABD3B6W3"/>